<organism evidence="5 6">
    <name type="scientific">Mycena rosella</name>
    <name type="common">Pink bonnet</name>
    <name type="synonym">Agaricus rosellus</name>
    <dbReference type="NCBI Taxonomy" id="1033263"/>
    <lineage>
        <taxon>Eukaryota</taxon>
        <taxon>Fungi</taxon>
        <taxon>Dikarya</taxon>
        <taxon>Basidiomycota</taxon>
        <taxon>Agaricomycotina</taxon>
        <taxon>Agaricomycetes</taxon>
        <taxon>Agaricomycetidae</taxon>
        <taxon>Agaricales</taxon>
        <taxon>Marasmiineae</taxon>
        <taxon>Mycenaceae</taxon>
        <taxon>Mycena</taxon>
    </lineage>
</organism>
<gene>
    <name evidence="5" type="ORF">B0H17DRAFT_1181385</name>
</gene>
<dbReference type="Proteomes" id="UP001221757">
    <property type="component" value="Unassembled WGS sequence"/>
</dbReference>
<dbReference type="PANTHER" id="PTHR12203:SF35">
    <property type="entry name" value="PROTEIN O-GLUCOSYLTRANSFERASE 1"/>
    <property type="match status" value="1"/>
</dbReference>
<evidence type="ECO:0000256" key="3">
    <source>
        <dbReference type="SAM" id="MobiDB-lite"/>
    </source>
</evidence>
<keyword evidence="6" id="KW-1185">Reference proteome</keyword>
<keyword evidence="2 5" id="KW-0808">Transferase</keyword>
<evidence type="ECO:0000256" key="2">
    <source>
        <dbReference type="ARBA" id="ARBA00022679"/>
    </source>
</evidence>
<sequence>MNYLKIFRNPHMRAKEQSPFDDADDADDSTIPLLPVRNSNHEQKSEGPAGGRRCKCERGVLRGWGRCAATTASILGIISGTAILTPILTGVFTDPANPAHIVDALYARQSTTLAQATARYALHTGRAPPPGYARWFEFARQRQCLVDEYDQIRRDFKAFYQLADADPAYFQDMIDHAARELTDAPVEITRVEVVDGEVYLAGDSAYGGYWPDTLRHVSGYLPNMTFFMNGLDEPRVAFNYRAPGARDAALAGPTDFNPFWIEPHPTANFFANRSGCTVPLEANGLMSSANGDSSFLLSSAKPGFTTDLYPMLSMTKISPCFSDILFPTEYYYERSWWGAHYSRPDDVPWEQKKPQIYWRGMSNGGMIIGENYHHFVRFKLIDVGREHPDLMNVAITTFAETLCEEGCDREAIMAEYNITGDGEPREDLYGYKYAIDVDGTTFSGRFLGLLKSGSLVFKSTLFEEYFNDWIRPFEHYVPVLPDLSDLVEKIEWANANPEEARLIQQRGLEMARRVLTDDQNDCYFFAVLLEWARLQDYAKGVSA</sequence>
<reference evidence="5" key="1">
    <citation type="submission" date="2023-03" db="EMBL/GenBank/DDBJ databases">
        <title>Massive genome expansion in bonnet fungi (Mycena s.s.) driven by repeated elements and novel gene families across ecological guilds.</title>
        <authorList>
            <consortium name="Lawrence Berkeley National Laboratory"/>
            <person name="Harder C.B."/>
            <person name="Miyauchi S."/>
            <person name="Viragh M."/>
            <person name="Kuo A."/>
            <person name="Thoen E."/>
            <person name="Andreopoulos B."/>
            <person name="Lu D."/>
            <person name="Skrede I."/>
            <person name="Drula E."/>
            <person name="Henrissat B."/>
            <person name="Morin E."/>
            <person name="Kohler A."/>
            <person name="Barry K."/>
            <person name="LaButti K."/>
            <person name="Morin E."/>
            <person name="Salamov A."/>
            <person name="Lipzen A."/>
            <person name="Mereny Z."/>
            <person name="Hegedus B."/>
            <person name="Baldrian P."/>
            <person name="Stursova M."/>
            <person name="Weitz H."/>
            <person name="Taylor A."/>
            <person name="Grigoriev I.V."/>
            <person name="Nagy L.G."/>
            <person name="Martin F."/>
            <person name="Kauserud H."/>
        </authorList>
    </citation>
    <scope>NUCLEOTIDE SEQUENCE</scope>
    <source>
        <strain evidence="5">CBHHK067</strain>
    </source>
</reference>
<evidence type="ECO:0000259" key="4">
    <source>
        <dbReference type="SMART" id="SM00672"/>
    </source>
</evidence>
<comment type="similarity">
    <text evidence="1">Belongs to the glycosyltransferase 90 family.</text>
</comment>
<dbReference type="InterPro" id="IPR006598">
    <property type="entry name" value="CAP10"/>
</dbReference>
<comment type="caution">
    <text evidence="5">The sequence shown here is derived from an EMBL/GenBank/DDBJ whole genome shotgun (WGS) entry which is preliminary data.</text>
</comment>
<name>A0AAD7GDM4_MYCRO</name>
<evidence type="ECO:0000313" key="6">
    <source>
        <dbReference type="Proteomes" id="UP001221757"/>
    </source>
</evidence>
<feature type="domain" description="Glycosyl transferase CAP10" evidence="4">
    <location>
        <begin position="292"/>
        <end position="538"/>
    </location>
</feature>
<dbReference type="GO" id="GO:0016740">
    <property type="term" value="F:transferase activity"/>
    <property type="evidence" value="ECO:0007669"/>
    <property type="project" value="UniProtKB-KW"/>
</dbReference>
<evidence type="ECO:0000256" key="1">
    <source>
        <dbReference type="ARBA" id="ARBA00010118"/>
    </source>
</evidence>
<dbReference type="EMBL" id="JARKIE010000101">
    <property type="protein sequence ID" value="KAJ7685956.1"/>
    <property type="molecule type" value="Genomic_DNA"/>
</dbReference>
<proteinExistence type="inferred from homology"/>
<feature type="compositionally biased region" description="Acidic residues" evidence="3">
    <location>
        <begin position="19"/>
        <end position="28"/>
    </location>
</feature>
<accession>A0AAD7GDM4</accession>
<evidence type="ECO:0000313" key="5">
    <source>
        <dbReference type="EMBL" id="KAJ7685956.1"/>
    </source>
</evidence>
<feature type="region of interest" description="Disordered" evidence="3">
    <location>
        <begin position="14"/>
        <end position="52"/>
    </location>
</feature>
<dbReference type="Pfam" id="PF05686">
    <property type="entry name" value="Glyco_transf_90"/>
    <property type="match status" value="1"/>
</dbReference>
<protein>
    <submittedName>
        <fullName evidence="5">Glycosyl transferase family 90-domain-containing protein</fullName>
    </submittedName>
</protein>
<dbReference type="SMART" id="SM00672">
    <property type="entry name" value="CAP10"/>
    <property type="match status" value="1"/>
</dbReference>
<dbReference type="PANTHER" id="PTHR12203">
    <property type="entry name" value="KDEL LYS-ASP-GLU-LEU CONTAINING - RELATED"/>
    <property type="match status" value="1"/>
</dbReference>
<dbReference type="AlphaFoldDB" id="A0AAD7GDM4"/>
<dbReference type="InterPro" id="IPR051091">
    <property type="entry name" value="O-Glucosyltr/Glycosyltrsf_90"/>
</dbReference>